<comment type="similarity">
    <text evidence="1">Belongs to the arsA ATPase family.</text>
</comment>
<sequence>MRVLLVAGKGGVGKTTVAAATALAAARAGRRTLVVSTDPAHSLADALGLVAGPAQVRDWRAAGVPAPVPGAPGQLDVLQIDARARVDESWTAVRRVVGGLLAGAGVDPLVAEEIATVPGIEDVLALLDVAAHAPSYDAVVVDCAPTAETLRLLALPEALDRLVRRGLPVENRIVRLLTGQGFAPETAAALDALDDLAARLMAVRELLTGPEAAVRLVTTPEKVVLAETARARTTLALLGHHVESVVVNRVASGPAWPPALVERHRDALLAARDRFAALPVRHAPYTEAEPVGVEALLAVADVVLSGSDPLDLGAVRAVAGLVSDDDLWRFDLPMPGARIDDVDLSVTEEGDLVVDLGPHRRVVTLPPLLQRCELDGASLDLTDQGSVLRVRFRPDADQWSSTLGGTA</sequence>
<dbReference type="InterPro" id="IPR016300">
    <property type="entry name" value="ATPase_ArsA/GET3"/>
</dbReference>
<reference evidence="5" key="1">
    <citation type="journal article" date="2019" name="Int. J. Syst. Evol. Microbiol.">
        <title>The Global Catalogue of Microorganisms (GCM) 10K type strain sequencing project: providing services to taxonomists for standard genome sequencing and annotation.</title>
        <authorList>
            <consortium name="The Broad Institute Genomics Platform"/>
            <consortium name="The Broad Institute Genome Sequencing Center for Infectious Disease"/>
            <person name="Wu L."/>
            <person name="Ma J."/>
        </authorList>
    </citation>
    <scope>NUCLEOTIDE SEQUENCE [LARGE SCALE GENOMIC DNA]</scope>
    <source>
        <strain evidence="5">CGMCC 4.7317</strain>
    </source>
</reference>
<dbReference type="SUPFAM" id="SSF52540">
    <property type="entry name" value="P-loop containing nucleoside triphosphate hydrolases"/>
    <property type="match status" value="1"/>
</dbReference>
<proteinExistence type="inferred from homology"/>
<protein>
    <submittedName>
        <fullName evidence="4">ArsA family ATPase</fullName>
    </submittedName>
</protein>
<feature type="domain" description="ArsA/GET3 Anion-transporting ATPase-like" evidence="2">
    <location>
        <begin position="1"/>
        <end position="303"/>
    </location>
</feature>
<dbReference type="InterPro" id="IPR040612">
    <property type="entry name" value="ArsA_HSP20-like"/>
</dbReference>
<evidence type="ECO:0000313" key="4">
    <source>
        <dbReference type="EMBL" id="MFC6238783.1"/>
    </source>
</evidence>
<evidence type="ECO:0000259" key="2">
    <source>
        <dbReference type="Pfam" id="PF02374"/>
    </source>
</evidence>
<dbReference type="CDD" id="cd02035">
    <property type="entry name" value="ArsA"/>
    <property type="match status" value="1"/>
</dbReference>
<dbReference type="Proteomes" id="UP001596138">
    <property type="component" value="Unassembled WGS sequence"/>
</dbReference>
<evidence type="ECO:0000313" key="5">
    <source>
        <dbReference type="Proteomes" id="UP001596138"/>
    </source>
</evidence>
<accession>A0ABW1T240</accession>
<feature type="domain" description="ArsA HSP20-like" evidence="3">
    <location>
        <begin position="328"/>
        <end position="392"/>
    </location>
</feature>
<dbReference type="Pfam" id="PF17886">
    <property type="entry name" value="ArsA_HSP20"/>
    <property type="match status" value="1"/>
</dbReference>
<comment type="caution">
    <text evidence="4">The sequence shown here is derived from an EMBL/GenBank/DDBJ whole genome shotgun (WGS) entry which is preliminary data.</text>
</comment>
<gene>
    <name evidence="4" type="ORF">ACFQGU_12920</name>
</gene>
<dbReference type="InterPro" id="IPR025723">
    <property type="entry name" value="ArsA/GET3_ATPase-like"/>
</dbReference>
<dbReference type="EMBL" id="JBHSTI010000008">
    <property type="protein sequence ID" value="MFC6238783.1"/>
    <property type="molecule type" value="Genomic_DNA"/>
</dbReference>
<evidence type="ECO:0000256" key="1">
    <source>
        <dbReference type="ARBA" id="ARBA00011040"/>
    </source>
</evidence>
<dbReference type="NCBIfam" id="TIGR00345">
    <property type="entry name" value="GET3_arsA_TRC40"/>
    <property type="match status" value="1"/>
</dbReference>
<dbReference type="PANTHER" id="PTHR10803:SF3">
    <property type="entry name" value="ATPASE GET3"/>
    <property type="match status" value="1"/>
</dbReference>
<organism evidence="4 5">
    <name type="scientific">Longivirga aurantiaca</name>
    <dbReference type="NCBI Taxonomy" id="1837743"/>
    <lineage>
        <taxon>Bacteria</taxon>
        <taxon>Bacillati</taxon>
        <taxon>Actinomycetota</taxon>
        <taxon>Actinomycetes</taxon>
        <taxon>Sporichthyales</taxon>
        <taxon>Sporichthyaceae</taxon>
        <taxon>Longivirga</taxon>
    </lineage>
</organism>
<dbReference type="RefSeq" id="WP_386767295.1">
    <property type="nucleotide sequence ID" value="NZ_JBHSTI010000008.1"/>
</dbReference>
<dbReference type="PANTHER" id="PTHR10803">
    <property type="entry name" value="ARSENICAL PUMP-DRIVING ATPASE ARSENITE-TRANSLOCATING ATPASE"/>
    <property type="match status" value="1"/>
</dbReference>
<dbReference type="InterPro" id="IPR008978">
    <property type="entry name" value="HSP20-like_chaperone"/>
</dbReference>
<name>A0ABW1T240_9ACTN</name>
<keyword evidence="5" id="KW-1185">Reference proteome</keyword>
<evidence type="ECO:0000259" key="3">
    <source>
        <dbReference type="Pfam" id="PF17886"/>
    </source>
</evidence>
<dbReference type="Gene3D" id="2.60.40.790">
    <property type="match status" value="1"/>
</dbReference>
<dbReference type="Gene3D" id="3.40.50.300">
    <property type="entry name" value="P-loop containing nucleotide triphosphate hydrolases"/>
    <property type="match status" value="1"/>
</dbReference>
<dbReference type="InterPro" id="IPR027417">
    <property type="entry name" value="P-loop_NTPase"/>
</dbReference>
<dbReference type="Pfam" id="PF02374">
    <property type="entry name" value="ArsA_ATPase"/>
    <property type="match status" value="1"/>
</dbReference>